<dbReference type="InterPro" id="IPR013520">
    <property type="entry name" value="Ribonucl_H"/>
</dbReference>
<dbReference type="PANTHER" id="PTHR30231">
    <property type="entry name" value="DNA POLYMERASE III SUBUNIT EPSILON"/>
    <property type="match status" value="1"/>
</dbReference>
<gene>
    <name evidence="5" type="ORF">ACFQ4E_13465</name>
</gene>
<evidence type="ECO:0000256" key="2">
    <source>
        <dbReference type="ARBA" id="ARBA00025483"/>
    </source>
</evidence>
<evidence type="ECO:0000256" key="1">
    <source>
        <dbReference type="ARBA" id="ARBA00012417"/>
    </source>
</evidence>
<dbReference type="CDD" id="cd06127">
    <property type="entry name" value="DEDDh"/>
    <property type="match status" value="1"/>
</dbReference>
<evidence type="ECO:0000256" key="3">
    <source>
        <dbReference type="ARBA" id="ARBA00049244"/>
    </source>
</evidence>
<feature type="non-terminal residue" evidence="5">
    <location>
        <position position="1"/>
    </location>
</feature>
<comment type="function">
    <text evidence="2">DNA polymerase III is a complex, multichain enzyme responsible for most of the replicative synthesis in bacteria. The epsilon subunit contain the editing function and is a proofreading 3'-5' exonuclease.</text>
</comment>
<dbReference type="Pfam" id="PF00929">
    <property type="entry name" value="RNase_T"/>
    <property type="match status" value="1"/>
</dbReference>
<dbReference type="SUPFAM" id="SSF53098">
    <property type="entry name" value="Ribonuclease H-like"/>
    <property type="match status" value="1"/>
</dbReference>
<keyword evidence="6" id="KW-1185">Reference proteome</keyword>
<dbReference type="Proteomes" id="UP001597135">
    <property type="component" value="Unassembled WGS sequence"/>
</dbReference>
<evidence type="ECO:0000259" key="4">
    <source>
        <dbReference type="SMART" id="SM00479"/>
    </source>
</evidence>
<dbReference type="PANTHER" id="PTHR30231:SF41">
    <property type="entry name" value="DNA POLYMERASE III SUBUNIT EPSILON"/>
    <property type="match status" value="1"/>
</dbReference>
<feature type="domain" description="Exonuclease" evidence="4">
    <location>
        <begin position="185"/>
        <end position="354"/>
    </location>
</feature>
<accession>A0ABW3ZKL9</accession>
<reference evidence="6" key="1">
    <citation type="journal article" date="2019" name="Int. J. Syst. Evol. Microbiol.">
        <title>The Global Catalogue of Microorganisms (GCM) 10K type strain sequencing project: providing services to taxonomists for standard genome sequencing and annotation.</title>
        <authorList>
            <consortium name="The Broad Institute Genomics Platform"/>
            <consortium name="The Broad Institute Genome Sequencing Center for Infectious Disease"/>
            <person name="Wu L."/>
            <person name="Ma J."/>
        </authorList>
    </citation>
    <scope>NUCLEOTIDE SEQUENCE [LARGE SCALE GENOMIC DNA]</scope>
    <source>
        <strain evidence="6">CCUG 62953</strain>
    </source>
</reference>
<dbReference type="EC" id="2.7.7.7" evidence="1"/>
<evidence type="ECO:0000313" key="5">
    <source>
        <dbReference type="EMBL" id="MFD1343432.1"/>
    </source>
</evidence>
<evidence type="ECO:0000313" key="6">
    <source>
        <dbReference type="Proteomes" id="UP001597135"/>
    </source>
</evidence>
<comment type="catalytic activity">
    <reaction evidence="3">
        <text>DNA(n) + a 2'-deoxyribonucleoside 5'-triphosphate = DNA(n+1) + diphosphate</text>
        <dbReference type="Rhea" id="RHEA:22508"/>
        <dbReference type="Rhea" id="RHEA-COMP:17339"/>
        <dbReference type="Rhea" id="RHEA-COMP:17340"/>
        <dbReference type="ChEBI" id="CHEBI:33019"/>
        <dbReference type="ChEBI" id="CHEBI:61560"/>
        <dbReference type="ChEBI" id="CHEBI:173112"/>
        <dbReference type="EC" id="2.7.7.7"/>
    </reaction>
</comment>
<comment type="caution">
    <text evidence="5">The sequence shown here is derived from an EMBL/GenBank/DDBJ whole genome shotgun (WGS) entry which is preliminary data.</text>
</comment>
<organism evidence="5 6">
    <name type="scientific">Litorisediminicola beolgyonensis</name>
    <dbReference type="NCBI Taxonomy" id="1173614"/>
    <lineage>
        <taxon>Bacteria</taxon>
        <taxon>Pseudomonadati</taxon>
        <taxon>Pseudomonadota</taxon>
        <taxon>Alphaproteobacteria</taxon>
        <taxon>Rhodobacterales</taxon>
        <taxon>Paracoccaceae</taxon>
        <taxon>Litorisediminicola</taxon>
    </lineage>
</organism>
<dbReference type="NCBIfam" id="TIGR00573">
    <property type="entry name" value="dnaq"/>
    <property type="match status" value="1"/>
</dbReference>
<dbReference type="Gene3D" id="3.30.420.10">
    <property type="entry name" value="Ribonuclease H-like superfamily/Ribonuclease H"/>
    <property type="match status" value="1"/>
</dbReference>
<dbReference type="InterPro" id="IPR006054">
    <property type="entry name" value="DnaQ"/>
</dbReference>
<protein>
    <recommendedName>
        <fullName evidence="1">DNA-directed DNA polymerase</fullName>
        <ecNumber evidence="1">2.7.7.7</ecNumber>
    </recommendedName>
</protein>
<dbReference type="SMART" id="SM00479">
    <property type="entry name" value="EXOIII"/>
    <property type="match status" value="1"/>
</dbReference>
<dbReference type="RefSeq" id="WP_386804386.1">
    <property type="nucleotide sequence ID" value="NZ_JBHTMU010000025.1"/>
</dbReference>
<proteinExistence type="predicted"/>
<sequence>AHALDASAAAHLGDLGPAATAVTAALSTARQERAEAVALETRHLEDERKRLTAILSEVPIATVLINGNDQIVLYDGQAAEILSQISAPRLNAPMSDYVDRRAFDRAKAQMRSTGKSVEAGMATADRALTLTLTMTPLEADCTLIFIDAAEARIAPEAQRPLTYDFALLDRSSETGLEEAPLSRLDFCVFDLETTGLLPHKDAVVQIGALRVLRGRVVETESFDTLVDPERPIPPVSTKVHGVTDAMVAGAPKIAEAGRALHRFARDGVIVAHNAPFDLAFLRRHRRAMGVDWDMPVVDTVLVSAVLFGTTEPHDLDSLAARLGVELAEADRHTALGDARATAQVLCRMLPMLEARGIDRFGRLVTEMRKHGRLIADQN</sequence>
<dbReference type="InterPro" id="IPR036397">
    <property type="entry name" value="RNaseH_sf"/>
</dbReference>
<dbReference type="EMBL" id="JBHTMU010000025">
    <property type="protein sequence ID" value="MFD1343432.1"/>
    <property type="molecule type" value="Genomic_DNA"/>
</dbReference>
<name>A0ABW3ZKL9_9RHOB</name>
<dbReference type="InterPro" id="IPR012337">
    <property type="entry name" value="RNaseH-like_sf"/>
</dbReference>